<dbReference type="PANTHER" id="PTHR30620:SF16">
    <property type="entry name" value="LYSOSOMAL BETA GLUCOSIDASE"/>
    <property type="match status" value="1"/>
</dbReference>
<dbReference type="InterPro" id="IPR051915">
    <property type="entry name" value="Cellulose_Degrad_GH3"/>
</dbReference>
<comment type="similarity">
    <text evidence="2">Belongs to the glycosyl hydrolase 3 family.</text>
</comment>
<reference evidence="10" key="1">
    <citation type="journal article" date="2013" name="Nature">
        <title>Pan genome of the phytoplankton Emiliania underpins its global distribution.</title>
        <authorList>
            <person name="Read B.A."/>
            <person name="Kegel J."/>
            <person name="Klute M.J."/>
            <person name="Kuo A."/>
            <person name="Lefebvre S.C."/>
            <person name="Maumus F."/>
            <person name="Mayer C."/>
            <person name="Miller J."/>
            <person name="Monier A."/>
            <person name="Salamov A."/>
            <person name="Young J."/>
            <person name="Aguilar M."/>
            <person name="Claverie J.M."/>
            <person name="Frickenhaus S."/>
            <person name="Gonzalez K."/>
            <person name="Herman E.K."/>
            <person name="Lin Y.C."/>
            <person name="Napier J."/>
            <person name="Ogata H."/>
            <person name="Sarno A.F."/>
            <person name="Shmutz J."/>
            <person name="Schroeder D."/>
            <person name="de Vargas C."/>
            <person name="Verret F."/>
            <person name="von Dassow P."/>
            <person name="Valentin K."/>
            <person name="Van de Peer Y."/>
            <person name="Wheeler G."/>
            <person name="Dacks J.B."/>
            <person name="Delwiche C.F."/>
            <person name="Dyhrman S.T."/>
            <person name="Glockner G."/>
            <person name="John U."/>
            <person name="Richards T."/>
            <person name="Worden A.Z."/>
            <person name="Zhang X."/>
            <person name="Grigoriev I.V."/>
            <person name="Allen A.E."/>
            <person name="Bidle K."/>
            <person name="Borodovsky M."/>
            <person name="Bowler C."/>
            <person name="Brownlee C."/>
            <person name="Cock J.M."/>
            <person name="Elias M."/>
            <person name="Gladyshev V.N."/>
            <person name="Groth M."/>
            <person name="Guda C."/>
            <person name="Hadaegh A."/>
            <person name="Iglesias-Rodriguez M.D."/>
            <person name="Jenkins J."/>
            <person name="Jones B.M."/>
            <person name="Lawson T."/>
            <person name="Leese F."/>
            <person name="Lindquist E."/>
            <person name="Lobanov A."/>
            <person name="Lomsadze A."/>
            <person name="Malik S.B."/>
            <person name="Marsh M.E."/>
            <person name="Mackinder L."/>
            <person name="Mock T."/>
            <person name="Mueller-Roeber B."/>
            <person name="Pagarete A."/>
            <person name="Parker M."/>
            <person name="Probert I."/>
            <person name="Quesneville H."/>
            <person name="Raines C."/>
            <person name="Rensing S.A."/>
            <person name="Riano-Pachon D.M."/>
            <person name="Richier S."/>
            <person name="Rokitta S."/>
            <person name="Shiraiwa Y."/>
            <person name="Soanes D.M."/>
            <person name="van der Giezen M."/>
            <person name="Wahlund T.M."/>
            <person name="Williams B."/>
            <person name="Wilson W."/>
            <person name="Wolfe G."/>
            <person name="Wurch L.L."/>
        </authorList>
    </citation>
    <scope>NUCLEOTIDE SEQUENCE</scope>
</reference>
<keyword evidence="10" id="KW-1185">Reference proteome</keyword>
<dbReference type="SUPFAM" id="SSF52279">
    <property type="entry name" value="Beta-D-glucan exohydrolase, C-terminal domain"/>
    <property type="match status" value="1"/>
</dbReference>
<feature type="domain" description="Glycoside hydrolase family 3 N-terminal" evidence="7">
    <location>
        <begin position="22"/>
        <end position="318"/>
    </location>
</feature>
<dbReference type="InterPro" id="IPR036962">
    <property type="entry name" value="Glyco_hydro_3_N_sf"/>
</dbReference>
<dbReference type="Proteomes" id="UP000013827">
    <property type="component" value="Unassembled WGS sequence"/>
</dbReference>
<dbReference type="Gene3D" id="3.40.50.1700">
    <property type="entry name" value="Glycoside hydrolase family 3 C-terminal domain"/>
    <property type="match status" value="1"/>
</dbReference>
<dbReference type="STRING" id="2903.R1CDX3"/>
<evidence type="ECO:0000256" key="6">
    <source>
        <dbReference type="ARBA" id="ARBA00023295"/>
    </source>
</evidence>
<dbReference type="InterPro" id="IPR001764">
    <property type="entry name" value="Glyco_hydro_3_N"/>
</dbReference>
<sequence length="624" mass="64497">MASPLTSADDEALIEEILARLTLREKLGQMMQPDWRTFRSAPKLSEAGAAVLPAWAGSAVKRALNAPLTDEQCDRSVGRHCLGSVLGGGGACPTPNEPLAWQAQAAAMQRAALRASSGLPLLVCNDSANLRDATLFPHHIGQGCMRDEGLVEELGALAARESAACGINWIFSPCAAVALDLRWGRTYESFSEDPALCGRLSAAEVRGIQRCGLPMAACAKHWVADGGTALGTGKFDMGGIGKAAVKSFGLDQGNADCDDAELRATHVAPYLPALAEGVLTVMVSYSSLNGVKCHASRALVTGLLKEELGFRGVVGSEERLFGDLTWRRQLEELEAAVGRGDVPAERVDDAVRRVLRVKVACGLLRRAAASTPAGGDAAAAASRCPLFDAAVPPMGDAACVGCEAHRAAARRAVAKSCVLLVNEGGLLPLPAGEGGRPAAELLVTGIAADSLGRQCGGWSLEWQGCEGNAFTTGTTIADAIRAVQPGARLAPSAGAASRPVAVVVTGEAPYAEGFGDVEELRLPPADVRAAVALADAGWAVVLLLVTGRPLLLPPPLLSRVAAVLVAWLPGTEGDGVADVLFGRAPATGRLSFSWPHAMDQAAAAARLKGPLFPFGHGLQTRAVG</sequence>
<keyword evidence="5" id="KW-0378">Hydrolase</keyword>
<protein>
    <recommendedName>
        <fullName evidence="3">beta-glucosidase</fullName>
        <ecNumber evidence="3">3.2.1.21</ecNumber>
    </recommendedName>
</protein>
<name>A0A0D3JAV7_EMIH1</name>
<evidence type="ECO:0000259" key="7">
    <source>
        <dbReference type="Pfam" id="PF00933"/>
    </source>
</evidence>
<evidence type="ECO:0000256" key="3">
    <source>
        <dbReference type="ARBA" id="ARBA00012744"/>
    </source>
</evidence>
<dbReference type="Gene3D" id="3.20.20.300">
    <property type="entry name" value="Glycoside hydrolase, family 3, N-terminal domain"/>
    <property type="match status" value="1"/>
</dbReference>
<evidence type="ECO:0000256" key="2">
    <source>
        <dbReference type="ARBA" id="ARBA00005336"/>
    </source>
</evidence>
<evidence type="ECO:0000256" key="4">
    <source>
        <dbReference type="ARBA" id="ARBA00022729"/>
    </source>
</evidence>
<dbReference type="AlphaFoldDB" id="A0A0D3JAV7"/>
<comment type="catalytic activity">
    <reaction evidence="1">
        <text>Hydrolysis of terminal, non-reducing beta-D-glucosyl residues with release of beta-D-glucose.</text>
        <dbReference type="EC" id="3.2.1.21"/>
    </reaction>
</comment>
<dbReference type="PRINTS" id="PR00133">
    <property type="entry name" value="GLHYDRLASE3"/>
</dbReference>
<dbReference type="GeneID" id="17266187"/>
<dbReference type="InterPro" id="IPR036881">
    <property type="entry name" value="Glyco_hydro_3_C_sf"/>
</dbReference>
<evidence type="ECO:0000256" key="5">
    <source>
        <dbReference type="ARBA" id="ARBA00022801"/>
    </source>
</evidence>
<dbReference type="KEGG" id="ehx:EMIHUDRAFT_117563"/>
<keyword evidence="6" id="KW-0326">Glycosidase</keyword>
<accession>A0A0D3JAV7</accession>
<dbReference type="EC" id="3.2.1.21" evidence="3"/>
<dbReference type="HOGENOM" id="CLU_004542_9_3_1"/>
<dbReference type="InterPro" id="IPR002772">
    <property type="entry name" value="Glyco_hydro_3_C"/>
</dbReference>
<dbReference type="RefSeq" id="XP_005773071.1">
    <property type="nucleotide sequence ID" value="XM_005773014.1"/>
</dbReference>
<dbReference type="Pfam" id="PF01915">
    <property type="entry name" value="Glyco_hydro_3_C"/>
    <property type="match status" value="1"/>
</dbReference>
<feature type="domain" description="Glycoside hydrolase family 3 C-terminal" evidence="8">
    <location>
        <begin position="418"/>
        <end position="619"/>
    </location>
</feature>
<organism evidence="9 10">
    <name type="scientific">Emiliania huxleyi (strain CCMP1516)</name>
    <dbReference type="NCBI Taxonomy" id="280463"/>
    <lineage>
        <taxon>Eukaryota</taxon>
        <taxon>Haptista</taxon>
        <taxon>Haptophyta</taxon>
        <taxon>Prymnesiophyceae</taxon>
        <taxon>Isochrysidales</taxon>
        <taxon>Noelaerhabdaceae</taxon>
        <taxon>Emiliania</taxon>
    </lineage>
</organism>
<proteinExistence type="inferred from homology"/>
<dbReference type="Pfam" id="PF00933">
    <property type="entry name" value="Glyco_hydro_3"/>
    <property type="match status" value="1"/>
</dbReference>
<dbReference type="PaxDb" id="2903-EOD20642"/>
<dbReference type="eggNOG" id="ENOG502QQ55">
    <property type="taxonomic scope" value="Eukaryota"/>
</dbReference>
<evidence type="ECO:0000313" key="10">
    <source>
        <dbReference type="Proteomes" id="UP000013827"/>
    </source>
</evidence>
<reference evidence="9" key="2">
    <citation type="submission" date="2024-10" db="UniProtKB">
        <authorList>
            <consortium name="EnsemblProtists"/>
        </authorList>
    </citation>
    <scope>IDENTIFICATION</scope>
</reference>
<evidence type="ECO:0000256" key="1">
    <source>
        <dbReference type="ARBA" id="ARBA00000448"/>
    </source>
</evidence>
<dbReference type="PANTHER" id="PTHR30620">
    <property type="entry name" value="PERIPLASMIC BETA-GLUCOSIDASE-RELATED"/>
    <property type="match status" value="1"/>
</dbReference>
<dbReference type="GO" id="GO:0008422">
    <property type="term" value="F:beta-glucosidase activity"/>
    <property type="evidence" value="ECO:0007669"/>
    <property type="project" value="UniProtKB-EC"/>
</dbReference>
<evidence type="ECO:0000259" key="8">
    <source>
        <dbReference type="Pfam" id="PF01915"/>
    </source>
</evidence>
<dbReference type="SUPFAM" id="SSF51445">
    <property type="entry name" value="(Trans)glycosidases"/>
    <property type="match status" value="1"/>
</dbReference>
<evidence type="ECO:0000313" key="9">
    <source>
        <dbReference type="EnsemblProtists" id="EOD20642"/>
    </source>
</evidence>
<dbReference type="InterPro" id="IPR017853">
    <property type="entry name" value="GH"/>
</dbReference>
<dbReference type="GO" id="GO:0009251">
    <property type="term" value="P:glucan catabolic process"/>
    <property type="evidence" value="ECO:0007669"/>
    <property type="project" value="TreeGrafter"/>
</dbReference>
<dbReference type="EnsemblProtists" id="EOD20642">
    <property type="protein sequence ID" value="EOD20642"/>
    <property type="gene ID" value="EMIHUDRAFT_117563"/>
</dbReference>
<keyword evidence="4" id="KW-0732">Signal</keyword>